<reference evidence="2" key="1">
    <citation type="journal article" date="2019" name="Int. J. Syst. Evol. Microbiol.">
        <title>The Global Catalogue of Microorganisms (GCM) 10K type strain sequencing project: providing services to taxonomists for standard genome sequencing and annotation.</title>
        <authorList>
            <consortium name="The Broad Institute Genomics Platform"/>
            <consortium name="The Broad Institute Genome Sequencing Center for Infectious Disease"/>
            <person name="Wu L."/>
            <person name="Ma J."/>
        </authorList>
    </citation>
    <scope>NUCLEOTIDE SEQUENCE [LARGE SCALE GENOMIC DNA]</scope>
    <source>
        <strain evidence="2">JCM 17695</strain>
    </source>
</reference>
<dbReference type="EMBL" id="JBHTEY010000004">
    <property type="protein sequence ID" value="MFC7615639.1"/>
    <property type="molecule type" value="Genomic_DNA"/>
</dbReference>
<dbReference type="Proteomes" id="UP001596512">
    <property type="component" value="Unassembled WGS sequence"/>
</dbReference>
<organism evidence="1 2">
    <name type="scientific">Actinokineospora soli</name>
    <dbReference type="NCBI Taxonomy" id="1048753"/>
    <lineage>
        <taxon>Bacteria</taxon>
        <taxon>Bacillati</taxon>
        <taxon>Actinomycetota</taxon>
        <taxon>Actinomycetes</taxon>
        <taxon>Pseudonocardiales</taxon>
        <taxon>Pseudonocardiaceae</taxon>
        <taxon>Actinokineospora</taxon>
    </lineage>
</organism>
<keyword evidence="2" id="KW-1185">Reference proteome</keyword>
<comment type="caution">
    <text evidence="1">The sequence shown here is derived from an EMBL/GenBank/DDBJ whole genome shotgun (WGS) entry which is preliminary data.</text>
</comment>
<evidence type="ECO:0000313" key="1">
    <source>
        <dbReference type="EMBL" id="MFC7615639.1"/>
    </source>
</evidence>
<accession>A0ABW2TPM4</accession>
<gene>
    <name evidence="1" type="ORF">ACFQV2_21175</name>
</gene>
<sequence length="76" mass="8501">MTYDEMADALEQHLPVAQAEADKMRGTTPLGYDIGEVANTMDRVIGHAQRALQLYRAGEVDGSLIESYARWYRLVA</sequence>
<name>A0ABW2TPM4_9PSEU</name>
<evidence type="ECO:0000313" key="2">
    <source>
        <dbReference type="Proteomes" id="UP001596512"/>
    </source>
</evidence>
<protein>
    <submittedName>
        <fullName evidence="1">Uncharacterized protein</fullName>
    </submittedName>
</protein>
<proteinExistence type="predicted"/>